<gene>
    <name evidence="10" type="ORF">N789_10650</name>
</gene>
<dbReference type="InterPro" id="IPR026034">
    <property type="entry name" value="MreD_proteobac"/>
</dbReference>
<keyword evidence="5 8" id="KW-0133">Cell shape</keyword>
<dbReference type="Proteomes" id="UP000029385">
    <property type="component" value="Unassembled WGS sequence"/>
</dbReference>
<name>A0A091BH84_9GAMM</name>
<protein>
    <recommendedName>
        <fullName evidence="8">Rod shape-determining protein MreD</fullName>
    </recommendedName>
</protein>
<dbReference type="GO" id="GO:0008360">
    <property type="term" value="P:regulation of cell shape"/>
    <property type="evidence" value="ECO:0007669"/>
    <property type="project" value="UniProtKB-UniRule"/>
</dbReference>
<proteinExistence type="inferred from homology"/>
<dbReference type="eggNOG" id="COG2891">
    <property type="taxonomic scope" value="Bacteria"/>
</dbReference>
<evidence type="ECO:0000256" key="5">
    <source>
        <dbReference type="ARBA" id="ARBA00022960"/>
    </source>
</evidence>
<organism evidence="10 11">
    <name type="scientific">Arenimonas oryziterrae DSM 21050 = YC6267</name>
    <dbReference type="NCBI Taxonomy" id="1121015"/>
    <lineage>
        <taxon>Bacteria</taxon>
        <taxon>Pseudomonadati</taxon>
        <taxon>Pseudomonadota</taxon>
        <taxon>Gammaproteobacteria</taxon>
        <taxon>Lysobacterales</taxon>
        <taxon>Lysobacteraceae</taxon>
        <taxon>Arenimonas</taxon>
    </lineage>
</organism>
<feature type="transmembrane region" description="Helical" evidence="9">
    <location>
        <begin position="6"/>
        <end position="25"/>
    </location>
</feature>
<sequence>MIRAPTPWLLYGGLLVSVLFTVFPLPTGVSEARPYLLALLIAYWIMEAPQSVGLGTAFVAGLVADLVTASPLGEQALRLVVVAFLVQRFRARLRFFPLWQQALAIGLLLLNDRIIAALINAVIGGGWPTWSSWLSPALGMMLWPWLFVLLDLARLRARERN</sequence>
<comment type="function">
    <text evidence="8">Involved in formation of the rod shape of the cell. May also contribute to regulation of formation of penicillin-binding proteins.</text>
</comment>
<evidence type="ECO:0000256" key="4">
    <source>
        <dbReference type="ARBA" id="ARBA00022692"/>
    </source>
</evidence>
<keyword evidence="3 8" id="KW-1003">Cell membrane</keyword>
<evidence type="ECO:0000313" key="10">
    <source>
        <dbReference type="EMBL" id="KFN43725.1"/>
    </source>
</evidence>
<keyword evidence="11" id="KW-1185">Reference proteome</keyword>
<keyword evidence="6 9" id="KW-1133">Transmembrane helix</keyword>
<dbReference type="PATRIC" id="fig|1121015.4.peg.1620"/>
<dbReference type="STRING" id="1121015.GCA_000420545_00944"/>
<comment type="caution">
    <text evidence="10">The sequence shown here is derived from an EMBL/GenBank/DDBJ whole genome shotgun (WGS) entry which is preliminary data.</text>
</comment>
<dbReference type="AlphaFoldDB" id="A0A091BH84"/>
<dbReference type="NCBIfam" id="TIGR03426">
    <property type="entry name" value="shape_MreD"/>
    <property type="match status" value="1"/>
</dbReference>
<dbReference type="PIRSF" id="PIRSF018472">
    <property type="entry name" value="MreD_proteobac"/>
    <property type="match status" value="1"/>
</dbReference>
<accession>A0A091BH84</accession>
<keyword evidence="4 9" id="KW-0812">Transmembrane</keyword>
<reference evidence="10 11" key="1">
    <citation type="submission" date="2013-09" db="EMBL/GenBank/DDBJ databases">
        <title>Genome sequencing of Arenimonas oryziterrae.</title>
        <authorList>
            <person name="Chen F."/>
            <person name="Wang G."/>
        </authorList>
    </citation>
    <scope>NUCLEOTIDE SEQUENCE [LARGE SCALE GENOMIC DNA]</scope>
    <source>
        <strain evidence="10 11">YC6267</strain>
    </source>
</reference>
<dbReference type="OrthoDB" id="6647425at2"/>
<feature type="transmembrane region" description="Helical" evidence="9">
    <location>
        <begin position="103"/>
        <end position="127"/>
    </location>
</feature>
<evidence type="ECO:0000256" key="7">
    <source>
        <dbReference type="ARBA" id="ARBA00023136"/>
    </source>
</evidence>
<evidence type="ECO:0000256" key="9">
    <source>
        <dbReference type="SAM" id="Phobius"/>
    </source>
</evidence>
<dbReference type="GO" id="GO:0005886">
    <property type="term" value="C:plasma membrane"/>
    <property type="evidence" value="ECO:0007669"/>
    <property type="project" value="UniProtKB-SubCell"/>
</dbReference>
<dbReference type="PANTHER" id="PTHR37484:SF1">
    <property type="entry name" value="ROD SHAPE-DETERMINING PROTEIN MRED"/>
    <property type="match status" value="1"/>
</dbReference>
<dbReference type="Pfam" id="PF04093">
    <property type="entry name" value="MreD"/>
    <property type="match status" value="1"/>
</dbReference>
<evidence type="ECO:0000256" key="8">
    <source>
        <dbReference type="PIRNR" id="PIRNR018472"/>
    </source>
</evidence>
<dbReference type="RefSeq" id="WP_022968590.1">
    <property type="nucleotide sequence ID" value="NZ_ATVD01000001.1"/>
</dbReference>
<comment type="subcellular location">
    <subcellularLocation>
        <location evidence="8">Cell inner membrane</location>
    </subcellularLocation>
    <subcellularLocation>
        <location evidence="1">Cell membrane</location>
        <topology evidence="1">Multi-pass membrane protein</topology>
    </subcellularLocation>
</comment>
<feature type="transmembrane region" description="Helical" evidence="9">
    <location>
        <begin position="37"/>
        <end position="63"/>
    </location>
</feature>
<dbReference type="InterPro" id="IPR007227">
    <property type="entry name" value="Cell_shape_determining_MreD"/>
</dbReference>
<evidence type="ECO:0000256" key="6">
    <source>
        <dbReference type="ARBA" id="ARBA00022989"/>
    </source>
</evidence>
<dbReference type="PANTHER" id="PTHR37484">
    <property type="entry name" value="ROD SHAPE-DETERMINING PROTEIN MRED"/>
    <property type="match status" value="1"/>
</dbReference>
<feature type="transmembrane region" description="Helical" evidence="9">
    <location>
        <begin position="133"/>
        <end position="153"/>
    </location>
</feature>
<evidence type="ECO:0000256" key="3">
    <source>
        <dbReference type="ARBA" id="ARBA00022475"/>
    </source>
</evidence>
<evidence type="ECO:0000313" key="11">
    <source>
        <dbReference type="Proteomes" id="UP000029385"/>
    </source>
</evidence>
<evidence type="ECO:0000256" key="1">
    <source>
        <dbReference type="ARBA" id="ARBA00004651"/>
    </source>
</evidence>
<keyword evidence="8" id="KW-0997">Cell inner membrane</keyword>
<comment type="similarity">
    <text evidence="2 8">Belongs to the MreD family.</text>
</comment>
<keyword evidence="7 8" id="KW-0472">Membrane</keyword>
<evidence type="ECO:0000256" key="2">
    <source>
        <dbReference type="ARBA" id="ARBA00007776"/>
    </source>
</evidence>
<dbReference type="EMBL" id="AVCI01000005">
    <property type="protein sequence ID" value="KFN43725.1"/>
    <property type="molecule type" value="Genomic_DNA"/>
</dbReference>